<dbReference type="EMBL" id="PRKQ01000001">
    <property type="protein sequence ID" value="PPB12869.1"/>
    <property type="molecule type" value="Genomic_DNA"/>
</dbReference>
<comment type="caution">
    <text evidence="1">The sequence shown here is derived from an EMBL/GenBank/DDBJ whole genome shotgun (WGS) entry which is preliminary data.</text>
</comment>
<evidence type="ECO:0000313" key="2">
    <source>
        <dbReference type="Proteomes" id="UP000239759"/>
    </source>
</evidence>
<evidence type="ECO:0000313" key="1">
    <source>
        <dbReference type="EMBL" id="PPB12869.1"/>
    </source>
</evidence>
<name>A0AAP8U761_BRELA</name>
<dbReference type="RefSeq" id="WP_104030270.1">
    <property type="nucleotide sequence ID" value="NZ_JARMDU010000001.1"/>
</dbReference>
<proteinExistence type="predicted"/>
<organism evidence="1 2">
    <name type="scientific">Brevibacillus laterosporus</name>
    <name type="common">Bacillus laterosporus</name>
    <dbReference type="NCBI Taxonomy" id="1465"/>
    <lineage>
        <taxon>Bacteria</taxon>
        <taxon>Bacillati</taxon>
        <taxon>Bacillota</taxon>
        <taxon>Bacilli</taxon>
        <taxon>Bacillales</taxon>
        <taxon>Paenibacillaceae</taxon>
        <taxon>Brevibacillus</taxon>
    </lineage>
</organism>
<dbReference type="Proteomes" id="UP000239759">
    <property type="component" value="Unassembled WGS sequence"/>
</dbReference>
<reference evidence="1 2" key="1">
    <citation type="submission" date="2018-02" db="EMBL/GenBank/DDBJ databases">
        <title>Comparative analysis of genomes of three Brevibacillus laterosporus strains producers of potent antimicrobials isolated from silage.</title>
        <authorList>
            <person name="Kojic M."/>
            <person name="Miljkovic M."/>
            <person name="Studholme D."/>
            <person name="Filipic B."/>
        </authorList>
    </citation>
    <scope>NUCLEOTIDE SEQUENCE [LARGE SCALE GENOMIC DNA]</scope>
    <source>
        <strain evidence="1 2">BGSP11</strain>
    </source>
</reference>
<sequence>MHNSILSDCNKNANERFIPLPHKNVFIVQNEKNNWDLIDDYQDAFKMDKYCSLASINDLHDYVAAGGEVFEGIVKVKEGLYKWFEVTTMTEDMLEDHVCEYRLVIEKV</sequence>
<protein>
    <submittedName>
        <fullName evidence="1">Uncharacterized protein</fullName>
    </submittedName>
</protein>
<accession>A0AAP8U761</accession>
<dbReference type="AlphaFoldDB" id="A0AAP8U761"/>
<gene>
    <name evidence="1" type="ORF">C4A77_00350</name>
</gene>